<dbReference type="CDD" id="cd07035">
    <property type="entry name" value="TPP_PYR_POX_like"/>
    <property type="match status" value="1"/>
</dbReference>
<dbReference type="InterPro" id="IPR029061">
    <property type="entry name" value="THDP-binding"/>
</dbReference>
<dbReference type="PANTHER" id="PTHR18968:SF167">
    <property type="entry name" value="ACETOLACTATE SYNTHASE LARGE SUBUNIT ILVB2-RELATED"/>
    <property type="match status" value="1"/>
</dbReference>
<dbReference type="OrthoDB" id="10006023at2759"/>
<dbReference type="Pfam" id="PF00205">
    <property type="entry name" value="TPP_enzyme_M"/>
    <property type="match status" value="1"/>
</dbReference>
<feature type="domain" description="Thiamine pyrophosphate enzyme TPP-binding" evidence="5">
    <location>
        <begin position="384"/>
        <end position="527"/>
    </location>
</feature>
<reference evidence="7" key="1">
    <citation type="submission" date="2021-07" db="EMBL/GenBank/DDBJ databases">
        <authorList>
            <person name="Branca A.L. A."/>
        </authorList>
    </citation>
    <scope>NUCLEOTIDE SEQUENCE</scope>
</reference>
<dbReference type="GO" id="GO:0030976">
    <property type="term" value="F:thiamine pyrophosphate binding"/>
    <property type="evidence" value="ECO:0007669"/>
    <property type="project" value="InterPro"/>
</dbReference>
<dbReference type="Pfam" id="PF02775">
    <property type="entry name" value="TPP_enzyme_C"/>
    <property type="match status" value="1"/>
</dbReference>
<dbReference type="InterPro" id="IPR045229">
    <property type="entry name" value="TPP_enz"/>
</dbReference>
<dbReference type="Pfam" id="PF02776">
    <property type="entry name" value="TPP_enzyme_N"/>
    <property type="match status" value="1"/>
</dbReference>
<evidence type="ECO:0000256" key="1">
    <source>
        <dbReference type="ARBA" id="ARBA00007812"/>
    </source>
</evidence>
<keyword evidence="8" id="KW-1185">Reference proteome</keyword>
<gene>
    <name evidence="7" type="ORF">POLS_LOCUS6890</name>
</gene>
<comment type="caution">
    <text evidence="7">The sequence shown here is derived from an EMBL/GenBank/DDBJ whole genome shotgun (WGS) entry which is preliminary data.</text>
</comment>
<accession>A0A9W4HZS1</accession>
<dbReference type="EMBL" id="CAJVOS010000038">
    <property type="protein sequence ID" value="CAG8179026.1"/>
    <property type="molecule type" value="Genomic_DNA"/>
</dbReference>
<evidence type="ECO:0000259" key="5">
    <source>
        <dbReference type="Pfam" id="PF02775"/>
    </source>
</evidence>
<evidence type="ECO:0000313" key="7">
    <source>
        <dbReference type="EMBL" id="CAG8179026.1"/>
    </source>
</evidence>
<dbReference type="InterPro" id="IPR011766">
    <property type="entry name" value="TPP_enzyme_TPP-bd"/>
</dbReference>
<feature type="domain" description="Thiamine pyrophosphate enzyme N-terminal TPP-binding" evidence="6">
    <location>
        <begin position="3"/>
        <end position="111"/>
    </location>
</feature>
<dbReference type="GO" id="GO:0009097">
    <property type="term" value="P:isoleucine biosynthetic process"/>
    <property type="evidence" value="ECO:0007669"/>
    <property type="project" value="TreeGrafter"/>
</dbReference>
<evidence type="ECO:0008006" key="9">
    <source>
        <dbReference type="Google" id="ProtNLM"/>
    </source>
</evidence>
<dbReference type="GO" id="GO:0050660">
    <property type="term" value="F:flavin adenine dinucleotide binding"/>
    <property type="evidence" value="ECO:0007669"/>
    <property type="project" value="TreeGrafter"/>
</dbReference>
<dbReference type="InterPro" id="IPR012001">
    <property type="entry name" value="Thiamin_PyroP_enz_TPP-bd_dom"/>
</dbReference>
<evidence type="ECO:0000256" key="3">
    <source>
        <dbReference type="RuleBase" id="RU362132"/>
    </source>
</evidence>
<evidence type="ECO:0000313" key="8">
    <source>
        <dbReference type="Proteomes" id="UP001153618"/>
    </source>
</evidence>
<dbReference type="Proteomes" id="UP001153618">
    <property type="component" value="Unassembled WGS sequence"/>
</dbReference>
<comment type="similarity">
    <text evidence="1 3">Belongs to the TPP enzyme family.</text>
</comment>
<dbReference type="SUPFAM" id="SSF52467">
    <property type="entry name" value="DHS-like NAD/FAD-binding domain"/>
    <property type="match status" value="1"/>
</dbReference>
<evidence type="ECO:0000259" key="6">
    <source>
        <dbReference type="Pfam" id="PF02776"/>
    </source>
</evidence>
<organism evidence="7 8">
    <name type="scientific">Penicillium olsonii</name>
    <dbReference type="NCBI Taxonomy" id="99116"/>
    <lineage>
        <taxon>Eukaryota</taxon>
        <taxon>Fungi</taxon>
        <taxon>Dikarya</taxon>
        <taxon>Ascomycota</taxon>
        <taxon>Pezizomycotina</taxon>
        <taxon>Eurotiomycetes</taxon>
        <taxon>Eurotiomycetidae</taxon>
        <taxon>Eurotiales</taxon>
        <taxon>Aspergillaceae</taxon>
        <taxon>Penicillium</taxon>
    </lineage>
</organism>
<dbReference type="SUPFAM" id="SSF52518">
    <property type="entry name" value="Thiamin diphosphate-binding fold (THDP-binding)"/>
    <property type="match status" value="2"/>
</dbReference>
<keyword evidence="2 3" id="KW-0786">Thiamine pyrophosphate</keyword>
<dbReference type="GO" id="GO:0003984">
    <property type="term" value="F:acetolactate synthase activity"/>
    <property type="evidence" value="ECO:0007669"/>
    <property type="project" value="TreeGrafter"/>
</dbReference>
<dbReference type="GO" id="GO:0009099">
    <property type="term" value="P:L-valine biosynthetic process"/>
    <property type="evidence" value="ECO:0007669"/>
    <property type="project" value="TreeGrafter"/>
</dbReference>
<proteinExistence type="inferred from homology"/>
<dbReference type="GO" id="GO:0005948">
    <property type="term" value="C:acetolactate synthase complex"/>
    <property type="evidence" value="ECO:0007669"/>
    <property type="project" value="TreeGrafter"/>
</dbReference>
<dbReference type="Gene3D" id="3.40.50.1220">
    <property type="entry name" value="TPP-binding domain"/>
    <property type="match status" value="1"/>
</dbReference>
<evidence type="ECO:0000256" key="2">
    <source>
        <dbReference type="ARBA" id="ARBA00023052"/>
    </source>
</evidence>
<dbReference type="AlphaFoldDB" id="A0A9W4HZS1"/>
<dbReference type="PANTHER" id="PTHR18968">
    <property type="entry name" value="THIAMINE PYROPHOSPHATE ENZYMES"/>
    <property type="match status" value="1"/>
</dbReference>
<sequence length="546" mass="59116">MTTFATHIVQVLEDFGCTKAFGVSGGYVFPLWHSLESSEIQVYHCRSEGGATFSAMEHSLHTDTPAAVFVTSGPGLTNALTALRSARADGAKVILLSAITTETEQDPTQMQETSPSFVKAVTGESPQLPFSRSFVMRNHHDFKKLRNELETLCSGKSNTLGVFLSQKTQLSSITVDKNLCQNRIVSSPSDPNLPHWIQMIRSKLQQRKFVIWAGYGAKRSANHLLELAEAYETPVMTTPRAKGVFPEAHPLSWGCTGIGGNIEGDVQDAGSDWGVIVLGSRLEDMSSSLIQLGWNEREIIAVTNEPQRIKRNLPSNALIIETDIVALLSGLAGAVNAPKLPKFSLKPYSVLREKASSDGIHPVSVMSAVQKIAVDKHGYSVIADIGNTLCWTTRYLKFNIPGVFRVSTHDATMTHAACGAVGIGSNNTPVIAIVGDGAMIMQNEVSTAVQHQLPIIWLVMNDSRYNMCEQGFNIDGAKVPDCSIPLVDFAKYGAALGARGLSVEVDEDIDEALHRAISWKSPTVIDVRIDGRIPAPLGSRLKALPS</sequence>
<feature type="domain" description="Thiamine pyrophosphate enzyme central" evidence="4">
    <location>
        <begin position="205"/>
        <end position="327"/>
    </location>
</feature>
<name>A0A9W4HZS1_PENOL</name>
<evidence type="ECO:0000259" key="4">
    <source>
        <dbReference type="Pfam" id="PF00205"/>
    </source>
</evidence>
<dbReference type="GO" id="GO:0000287">
    <property type="term" value="F:magnesium ion binding"/>
    <property type="evidence" value="ECO:0007669"/>
    <property type="project" value="InterPro"/>
</dbReference>
<protein>
    <recommendedName>
        <fullName evidence="9">Pyruvate decarboxylase</fullName>
    </recommendedName>
</protein>
<dbReference type="InterPro" id="IPR029035">
    <property type="entry name" value="DHS-like_NAD/FAD-binding_dom"/>
</dbReference>
<dbReference type="InterPro" id="IPR012000">
    <property type="entry name" value="Thiamin_PyroP_enz_cen_dom"/>
</dbReference>
<dbReference type="Gene3D" id="3.40.50.970">
    <property type="match status" value="2"/>
</dbReference>